<keyword evidence="2" id="KW-0229">DNA integration</keyword>
<keyword evidence="9" id="KW-1185">Reference proteome</keyword>
<dbReference type="RefSeq" id="WP_344494602.1">
    <property type="nucleotide sequence ID" value="NZ_BAAAQX010000053.1"/>
</dbReference>
<dbReference type="InterPro" id="IPR004107">
    <property type="entry name" value="Integrase_SAM-like_N"/>
</dbReference>
<feature type="domain" description="Tyr recombinase" evidence="6">
    <location>
        <begin position="119"/>
        <end position="304"/>
    </location>
</feature>
<reference evidence="8 9" key="1">
    <citation type="journal article" date="2019" name="Int. J. Syst. Evol. Microbiol.">
        <title>The Global Catalogue of Microorganisms (GCM) 10K type strain sequencing project: providing services to taxonomists for standard genome sequencing and annotation.</title>
        <authorList>
            <consortium name="The Broad Institute Genomics Platform"/>
            <consortium name="The Broad Institute Genome Sequencing Center for Infectious Disease"/>
            <person name="Wu L."/>
            <person name="Ma J."/>
        </authorList>
    </citation>
    <scope>NUCLEOTIDE SEQUENCE [LARGE SCALE GENOMIC DNA]</scope>
    <source>
        <strain evidence="8 9">JCM 16114</strain>
    </source>
</reference>
<feature type="domain" description="Core-binding (CB)" evidence="7">
    <location>
        <begin position="2"/>
        <end position="95"/>
    </location>
</feature>
<name>A0ABN3D1M1_9ACTN</name>
<dbReference type="PROSITE" id="PS51898">
    <property type="entry name" value="TYR_RECOMBINASE"/>
    <property type="match status" value="1"/>
</dbReference>
<dbReference type="Pfam" id="PF00589">
    <property type="entry name" value="Phage_integrase"/>
    <property type="match status" value="1"/>
</dbReference>
<keyword evidence="4" id="KW-0233">DNA recombination</keyword>
<evidence type="ECO:0000259" key="7">
    <source>
        <dbReference type="PROSITE" id="PS51900"/>
    </source>
</evidence>
<dbReference type="InterPro" id="IPR011010">
    <property type="entry name" value="DNA_brk_join_enz"/>
</dbReference>
<dbReference type="InterPro" id="IPR002104">
    <property type="entry name" value="Integrase_catalytic"/>
</dbReference>
<dbReference type="PANTHER" id="PTHR30349:SF64">
    <property type="entry name" value="PROPHAGE INTEGRASE INTD-RELATED"/>
    <property type="match status" value="1"/>
</dbReference>
<dbReference type="PROSITE" id="PS51900">
    <property type="entry name" value="CB"/>
    <property type="match status" value="1"/>
</dbReference>
<gene>
    <name evidence="8" type="ORF">GCM10009850_111490</name>
</gene>
<dbReference type="InterPro" id="IPR010998">
    <property type="entry name" value="Integrase_recombinase_N"/>
</dbReference>
<evidence type="ECO:0000259" key="6">
    <source>
        <dbReference type="PROSITE" id="PS51898"/>
    </source>
</evidence>
<dbReference type="EMBL" id="BAAAQX010000053">
    <property type="protein sequence ID" value="GAA2215681.1"/>
    <property type="molecule type" value="Genomic_DNA"/>
</dbReference>
<organism evidence="8 9">
    <name type="scientific">Nonomuraea monospora</name>
    <dbReference type="NCBI Taxonomy" id="568818"/>
    <lineage>
        <taxon>Bacteria</taxon>
        <taxon>Bacillati</taxon>
        <taxon>Actinomycetota</taxon>
        <taxon>Actinomycetes</taxon>
        <taxon>Streptosporangiales</taxon>
        <taxon>Streptosporangiaceae</taxon>
        <taxon>Nonomuraea</taxon>
    </lineage>
</organism>
<dbReference type="Gene3D" id="1.10.443.10">
    <property type="entry name" value="Intergrase catalytic core"/>
    <property type="match status" value="1"/>
</dbReference>
<dbReference type="PANTHER" id="PTHR30349">
    <property type="entry name" value="PHAGE INTEGRASE-RELATED"/>
    <property type="match status" value="1"/>
</dbReference>
<comment type="similarity">
    <text evidence="1">Belongs to the 'phage' integrase family.</text>
</comment>
<evidence type="ECO:0000256" key="2">
    <source>
        <dbReference type="ARBA" id="ARBA00022908"/>
    </source>
</evidence>
<sequence length="329" mass="35651">MSDLAPILQAFFTDRLARQKKASPNTVTAYRDTCRLLLAFAQAKIGKTPSKLSLTDLDATMIGAFLQHLEADRGNSSATRNARLAAIHSLFSYAASRAPEHAVVISQVLAIPPRRRERAIVSYLTSGETDALLAAPDRKTWHGRRDHALLLLAVQTGLRVSELTALTCQDAHLGPGPHVRCHGKGRKDRATPLTSQVVRVLRTWVPELGPAPGGPLFPTTAGGRLSRDAVERLVAKHAATAEAACPSIKEKNVTPHTLRHTAAMSLLHAGVDTSVIALWLGHEDAETTQIYLHADMTIKEQALARVQPPDTSPGRYRPPDSLLAFLDNL</sequence>
<evidence type="ECO:0000313" key="8">
    <source>
        <dbReference type="EMBL" id="GAA2215681.1"/>
    </source>
</evidence>
<dbReference type="InterPro" id="IPR044068">
    <property type="entry name" value="CB"/>
</dbReference>
<keyword evidence="3 5" id="KW-0238">DNA-binding</keyword>
<evidence type="ECO:0000256" key="1">
    <source>
        <dbReference type="ARBA" id="ARBA00008857"/>
    </source>
</evidence>
<comment type="caution">
    <text evidence="8">The sequence shown here is derived from an EMBL/GenBank/DDBJ whole genome shotgun (WGS) entry which is preliminary data.</text>
</comment>
<dbReference type="InterPro" id="IPR050090">
    <property type="entry name" value="Tyrosine_recombinase_XerCD"/>
</dbReference>
<dbReference type="InterPro" id="IPR013762">
    <property type="entry name" value="Integrase-like_cat_sf"/>
</dbReference>
<evidence type="ECO:0000256" key="3">
    <source>
        <dbReference type="ARBA" id="ARBA00023125"/>
    </source>
</evidence>
<dbReference type="SUPFAM" id="SSF56349">
    <property type="entry name" value="DNA breaking-rejoining enzymes"/>
    <property type="match status" value="1"/>
</dbReference>
<dbReference type="Proteomes" id="UP001499843">
    <property type="component" value="Unassembled WGS sequence"/>
</dbReference>
<protein>
    <submittedName>
        <fullName evidence="8">Tyrosine-type recombinase/integrase</fullName>
    </submittedName>
</protein>
<evidence type="ECO:0000256" key="4">
    <source>
        <dbReference type="ARBA" id="ARBA00023172"/>
    </source>
</evidence>
<dbReference type="Pfam" id="PF02899">
    <property type="entry name" value="Phage_int_SAM_1"/>
    <property type="match status" value="1"/>
</dbReference>
<dbReference type="Gene3D" id="1.10.150.130">
    <property type="match status" value="1"/>
</dbReference>
<evidence type="ECO:0000256" key="5">
    <source>
        <dbReference type="PROSITE-ProRule" id="PRU01248"/>
    </source>
</evidence>
<evidence type="ECO:0000313" key="9">
    <source>
        <dbReference type="Proteomes" id="UP001499843"/>
    </source>
</evidence>
<proteinExistence type="inferred from homology"/>
<accession>A0ABN3D1M1</accession>